<comment type="caution">
    <text evidence="1">The sequence shown here is derived from an EMBL/GenBank/DDBJ whole genome shotgun (WGS) entry which is preliminary data.</text>
</comment>
<sequence>MDSPLSVLEFTYPIMPKYAETQTFQVLCLDEYSKRGLGHTNCVRTATFSTPSSALPATASLWWGPGQFGGREGCELWGSMVVGADELEEIYAMPEGLVKEL</sequence>
<keyword evidence="2" id="KW-1185">Reference proteome</keyword>
<dbReference type="AlphaFoldDB" id="A0ABD3K9I5"/>
<dbReference type="Proteomes" id="UP001634007">
    <property type="component" value="Unassembled WGS sequence"/>
</dbReference>
<reference evidence="1 2" key="1">
    <citation type="submission" date="2024-11" db="EMBL/GenBank/DDBJ databases">
        <title>Chromosome-level genome assembly of Eucalyptus globulus Labill. provides insights into its genome evolution.</title>
        <authorList>
            <person name="Li X."/>
        </authorList>
    </citation>
    <scope>NUCLEOTIDE SEQUENCE [LARGE SCALE GENOMIC DNA]</scope>
    <source>
        <strain evidence="1">CL2024</strain>
        <tissue evidence="1">Fresh tender leaves</tissue>
    </source>
</reference>
<gene>
    <name evidence="1" type="ORF">ACJRO7_022915</name>
</gene>
<proteinExistence type="predicted"/>
<evidence type="ECO:0000313" key="2">
    <source>
        <dbReference type="Proteomes" id="UP001634007"/>
    </source>
</evidence>
<protein>
    <submittedName>
        <fullName evidence="1">Uncharacterized protein</fullName>
    </submittedName>
</protein>
<name>A0ABD3K9I5_EUCGL</name>
<organism evidence="1 2">
    <name type="scientific">Eucalyptus globulus</name>
    <name type="common">Tasmanian blue gum</name>
    <dbReference type="NCBI Taxonomy" id="34317"/>
    <lineage>
        <taxon>Eukaryota</taxon>
        <taxon>Viridiplantae</taxon>
        <taxon>Streptophyta</taxon>
        <taxon>Embryophyta</taxon>
        <taxon>Tracheophyta</taxon>
        <taxon>Spermatophyta</taxon>
        <taxon>Magnoliopsida</taxon>
        <taxon>eudicotyledons</taxon>
        <taxon>Gunneridae</taxon>
        <taxon>Pentapetalae</taxon>
        <taxon>rosids</taxon>
        <taxon>malvids</taxon>
        <taxon>Myrtales</taxon>
        <taxon>Myrtaceae</taxon>
        <taxon>Myrtoideae</taxon>
        <taxon>Eucalypteae</taxon>
        <taxon>Eucalyptus</taxon>
    </lineage>
</organism>
<dbReference type="EMBL" id="JBJKBG010000006">
    <property type="protein sequence ID" value="KAL3733466.1"/>
    <property type="molecule type" value="Genomic_DNA"/>
</dbReference>
<accession>A0ABD3K9I5</accession>
<evidence type="ECO:0000313" key="1">
    <source>
        <dbReference type="EMBL" id="KAL3733466.1"/>
    </source>
</evidence>